<dbReference type="EnsemblBacteria" id="ABC22254">
    <property type="protein sequence ID" value="ABC22254"/>
    <property type="gene ID" value="Rru_A1453"/>
</dbReference>
<reference evidence="2 3" key="1">
    <citation type="journal article" date="2011" name="Stand. Genomic Sci.">
        <title>Complete genome sequence of Rhodospirillum rubrum type strain (S1).</title>
        <authorList>
            <person name="Munk A.C."/>
            <person name="Copeland A."/>
            <person name="Lucas S."/>
            <person name="Lapidus A."/>
            <person name="Del Rio T.G."/>
            <person name="Barry K."/>
            <person name="Detter J.C."/>
            <person name="Hammon N."/>
            <person name="Israni S."/>
            <person name="Pitluck S."/>
            <person name="Brettin T."/>
            <person name="Bruce D."/>
            <person name="Han C."/>
            <person name="Tapia R."/>
            <person name="Gilna P."/>
            <person name="Schmutz J."/>
            <person name="Larimer F."/>
            <person name="Land M."/>
            <person name="Kyrpides N.C."/>
            <person name="Mavromatis K."/>
            <person name="Richardson P."/>
            <person name="Rohde M."/>
            <person name="Goker M."/>
            <person name="Klenk H.P."/>
            <person name="Zhang Y."/>
            <person name="Roberts G.P."/>
            <person name="Reslewic S."/>
            <person name="Schwartz D.C."/>
        </authorList>
    </citation>
    <scope>NUCLEOTIDE SEQUENCE [LARGE SCALE GENOMIC DNA]</scope>
    <source>
        <strain evidence="3">ATCC 11170 / ATH 1.1.1 / DSM 467 / LMG 4362 / NCIMB 8255 / S1</strain>
    </source>
</reference>
<evidence type="ECO:0000313" key="2">
    <source>
        <dbReference type="EMBL" id="ABC22254.1"/>
    </source>
</evidence>
<dbReference type="InterPro" id="IPR011083">
    <property type="entry name" value="Phage_tail_collar_dom"/>
</dbReference>
<protein>
    <submittedName>
        <fullName evidence="2">Phage Tail Collar</fullName>
    </submittedName>
</protein>
<dbReference type="InterPro" id="IPR037053">
    <property type="entry name" value="Phage_tail_collar_dom_sf"/>
</dbReference>
<dbReference type="AlphaFoldDB" id="Q2RUE1"/>
<evidence type="ECO:0000313" key="3">
    <source>
        <dbReference type="Proteomes" id="UP000001929"/>
    </source>
</evidence>
<feature type="domain" description="Phage tail collar" evidence="1">
    <location>
        <begin position="7"/>
        <end position="63"/>
    </location>
</feature>
<dbReference type="KEGG" id="rru:Rru_A1453"/>
<gene>
    <name evidence="2" type="ordered locus">Rru_A1453</name>
</gene>
<dbReference type="Gene3D" id="3.90.1340.10">
    <property type="entry name" value="Phage tail collar domain"/>
    <property type="match status" value="1"/>
</dbReference>
<proteinExistence type="predicted"/>
<dbReference type="SUPFAM" id="SSF88874">
    <property type="entry name" value="Receptor-binding domain of short tail fibre protein gp12"/>
    <property type="match status" value="1"/>
</dbReference>
<dbReference type="PhylomeDB" id="Q2RUE1"/>
<dbReference type="Pfam" id="PF07484">
    <property type="entry name" value="Collar"/>
    <property type="match status" value="1"/>
</dbReference>
<name>Q2RUE1_RHORT</name>
<dbReference type="Proteomes" id="UP000001929">
    <property type="component" value="Chromosome"/>
</dbReference>
<evidence type="ECO:0000259" key="1">
    <source>
        <dbReference type="Pfam" id="PF07484"/>
    </source>
</evidence>
<dbReference type="HOGENOM" id="CLU_087872_1_1_5"/>
<sequence length="187" mass="19156">MADSFIGEIRIFGFNYAPVDWAFCAGQTVAIAQNQALAVVLGQAFGGDGRTTFGLPNLQGSVPIGAGSGPGLTPRPYAQQAGTDRVSLTLAQTPPHNHSITVASASGTLRTAGPNATAPLSFCSFVATKATPPKPQTTFTQTAPDGTLAPGALAPFVGGGDAHENRQPYLVLNYCISLAGTWPSKPD</sequence>
<organism evidence="2 3">
    <name type="scientific">Rhodospirillum rubrum (strain ATCC 11170 / ATH 1.1.1 / DSM 467 / LMG 4362 / NCIMB 8255 / S1)</name>
    <dbReference type="NCBI Taxonomy" id="269796"/>
    <lineage>
        <taxon>Bacteria</taxon>
        <taxon>Pseudomonadati</taxon>
        <taxon>Pseudomonadota</taxon>
        <taxon>Alphaproteobacteria</taxon>
        <taxon>Rhodospirillales</taxon>
        <taxon>Rhodospirillaceae</taxon>
        <taxon>Rhodospirillum</taxon>
    </lineage>
</organism>
<dbReference type="eggNOG" id="COG4675">
    <property type="taxonomic scope" value="Bacteria"/>
</dbReference>
<dbReference type="EMBL" id="CP000230">
    <property type="protein sequence ID" value="ABC22254.1"/>
    <property type="molecule type" value="Genomic_DNA"/>
</dbReference>
<dbReference type="STRING" id="269796.Rru_A1453"/>
<dbReference type="PATRIC" id="fig|269796.9.peg.1524"/>
<dbReference type="RefSeq" id="WP_011389207.1">
    <property type="nucleotide sequence ID" value="NC_007643.1"/>
</dbReference>
<keyword evidence="3" id="KW-1185">Reference proteome</keyword>
<accession>Q2RUE1</accession>